<comment type="similarity">
    <text evidence="1">Belongs to the IML2 family.</text>
</comment>
<dbReference type="Pfam" id="PF10300">
    <property type="entry name" value="Iml2-TPR_39"/>
    <property type="match status" value="2"/>
</dbReference>
<evidence type="ECO:0000313" key="3">
    <source>
        <dbReference type="Proteomes" id="UP000290900"/>
    </source>
</evidence>
<keyword evidence="3" id="KW-1185">Reference proteome</keyword>
<gene>
    <name evidence="2" type="ORF">BRENAR_LOCUS4114</name>
</gene>
<proteinExistence type="inferred from homology"/>
<dbReference type="GO" id="GO:0005829">
    <property type="term" value="C:cytosol"/>
    <property type="evidence" value="ECO:0007669"/>
    <property type="project" value="TreeGrafter"/>
</dbReference>
<dbReference type="EMBL" id="CAACVR010000045">
    <property type="protein sequence ID" value="VEU23383.1"/>
    <property type="molecule type" value="Genomic_DNA"/>
</dbReference>
<dbReference type="FunCoup" id="A0A448YR30">
    <property type="interactions" value="143"/>
</dbReference>
<dbReference type="PANTHER" id="PTHR31859">
    <property type="entry name" value="TETRATRICOPEPTIDE REPEAT PROTEIN 39 FAMILY MEMBER"/>
    <property type="match status" value="1"/>
</dbReference>
<dbReference type="Proteomes" id="UP000290900">
    <property type="component" value="Unassembled WGS sequence"/>
</dbReference>
<dbReference type="GO" id="GO:0005634">
    <property type="term" value="C:nucleus"/>
    <property type="evidence" value="ECO:0007669"/>
    <property type="project" value="TreeGrafter"/>
</dbReference>
<dbReference type="InParanoid" id="A0A448YR30"/>
<reference evidence="2 3" key="1">
    <citation type="submission" date="2018-12" db="EMBL/GenBank/DDBJ databases">
        <authorList>
            <person name="Tiukova I."/>
            <person name="Dainat J."/>
        </authorList>
    </citation>
    <scope>NUCLEOTIDE SEQUENCE [LARGE SCALE GENOMIC DNA]</scope>
</reference>
<evidence type="ECO:0000313" key="2">
    <source>
        <dbReference type="EMBL" id="VEU23383.1"/>
    </source>
</evidence>
<name>A0A448YR30_BRENA</name>
<dbReference type="PANTHER" id="PTHR31859:SF1">
    <property type="entry name" value="TETRATRICOPEPTIDE REPEAT PROTEIN 39C"/>
    <property type="match status" value="1"/>
</dbReference>
<protein>
    <submittedName>
        <fullName evidence="2">DEKNAAC104459</fullName>
    </submittedName>
</protein>
<dbReference type="InterPro" id="IPR019412">
    <property type="entry name" value="IML2/TPR_39"/>
</dbReference>
<accession>A0A448YR30</accession>
<dbReference type="OrthoDB" id="2154985at2759"/>
<dbReference type="AlphaFoldDB" id="A0A448YR30"/>
<dbReference type="GO" id="GO:0005741">
    <property type="term" value="C:mitochondrial outer membrane"/>
    <property type="evidence" value="ECO:0007669"/>
    <property type="project" value="TreeGrafter"/>
</dbReference>
<organism evidence="2 3">
    <name type="scientific">Brettanomyces naardenensis</name>
    <name type="common">Yeast</name>
    <dbReference type="NCBI Taxonomy" id="13370"/>
    <lineage>
        <taxon>Eukaryota</taxon>
        <taxon>Fungi</taxon>
        <taxon>Dikarya</taxon>
        <taxon>Ascomycota</taxon>
        <taxon>Saccharomycotina</taxon>
        <taxon>Pichiomycetes</taxon>
        <taxon>Pichiales</taxon>
        <taxon>Pichiaceae</taxon>
        <taxon>Brettanomyces</taxon>
    </lineage>
</organism>
<sequence>MLRALGLRSSLPSLTSDESTDRIVSQALKLEKALKAMDYVLDDRPTEAFELLKDHEEVAISELAYGVCEFLDATLGFEDQTMRHASEILSKAETKAWREKGISEKNKISASSVYPPGTEYAVAYAEANLLNALLMLMSENFVEAARALLKLRRAYHTLDTLSKSMERMNNGEVTTVAEAMKNLGLGSVSTPSLLSTDSLNSITHFADVPVPFKEQQLKDKEVISKLERIYRMRKARIGGSHIGNPPVSEVVRTHLGLSDDPDTTDGASDTVQYGNPEVSSVDEYIHSGVNLCFGILQVVLSLLPPGLGRVLSIVGFKGSREAGLRMVWKAAQERNIHGGIGLLALLVFYDGPFQFTDVDFDVPSISEMKNIGGQGSDRMDMSPPAITVEEEDYEDCMDLEDDRTFDEEDDNAYEDCDDNADSDLTSDEESFVSAEIALQTTKSSYKYLAQEKMDLERKATRGDGDPTILHPGSKLVKTLLHARALFPNSNLWLLQESRMLAGRGRLDEAVTLMDSAKPSQMKQVDALMFFDRCMLLVFLHRFERAGREFIALIKVNSYSHALYTYFAGACYLEAYRMCETGLFVKGNSSDSVDPYKKEEYKKLAEKYLLEAPKLIGKKKFLARIPPFEMFINRKYKEILQVKRETGLSLVECVGTSLIHEIAYFWNGYNRMPEECLRLSMKLLGYSASKTVDPELDLVNPETERPYTMITESREQSMIRHTLQALCLRRLGQVKKGMTVLDEGVLRYLTESGRVNPRNKMFKLTENPWLYPTALYEKALFCWKLKGVDGLQESMQWLKKSQIYGGDDYELSTRISLKTKAAIDRLEDLDFA</sequence>
<evidence type="ECO:0000256" key="1">
    <source>
        <dbReference type="ARBA" id="ARBA00010925"/>
    </source>
</evidence>